<dbReference type="SUPFAM" id="SSF54292">
    <property type="entry name" value="2Fe-2S ferredoxin-like"/>
    <property type="match status" value="1"/>
</dbReference>
<dbReference type="CDD" id="cd06214">
    <property type="entry name" value="PA_degradation_oxidoreductase_like"/>
    <property type="match status" value="1"/>
</dbReference>
<dbReference type="GO" id="GO:0046872">
    <property type="term" value="F:metal ion binding"/>
    <property type="evidence" value="ECO:0007669"/>
    <property type="project" value="UniProtKB-KW"/>
</dbReference>
<dbReference type="InterPro" id="IPR050415">
    <property type="entry name" value="MRET"/>
</dbReference>
<reference evidence="11 12" key="1">
    <citation type="submission" date="2016-10" db="EMBL/GenBank/DDBJ databases">
        <authorList>
            <person name="Varghese N."/>
            <person name="Submissions S."/>
        </authorList>
    </citation>
    <scope>NUCLEOTIDE SEQUENCE [LARGE SCALE GENOMIC DNA]</scope>
    <source>
        <strain evidence="11 12">RHA_55</strain>
    </source>
</reference>
<dbReference type="Gene3D" id="2.40.30.10">
    <property type="entry name" value="Translation factors"/>
    <property type="match status" value="1"/>
</dbReference>
<dbReference type="Gene3D" id="3.10.20.30">
    <property type="match status" value="1"/>
</dbReference>
<evidence type="ECO:0000256" key="6">
    <source>
        <dbReference type="ARBA" id="ARBA00023002"/>
    </source>
</evidence>
<dbReference type="EMBL" id="LT629774">
    <property type="protein sequence ID" value="SDS66709.1"/>
    <property type="molecule type" value="Genomic_DNA"/>
</dbReference>
<dbReference type="Gene3D" id="3.40.50.80">
    <property type="entry name" value="Nucleotide-binding domain of ferredoxin-NADP reductase (FNR) module"/>
    <property type="match status" value="1"/>
</dbReference>
<dbReference type="InterPro" id="IPR039261">
    <property type="entry name" value="FNR_nucleotide-bd"/>
</dbReference>
<dbReference type="PROSITE" id="PS00197">
    <property type="entry name" value="2FE2S_FER_1"/>
    <property type="match status" value="1"/>
</dbReference>
<evidence type="ECO:0000313" key="11">
    <source>
        <dbReference type="EMBL" id="SDS66709.1"/>
    </source>
</evidence>
<evidence type="ECO:0000256" key="3">
    <source>
        <dbReference type="ARBA" id="ARBA00022714"/>
    </source>
</evidence>
<dbReference type="InterPro" id="IPR001433">
    <property type="entry name" value="OxRdtase_FAD/NAD-bd"/>
</dbReference>
<evidence type="ECO:0000256" key="8">
    <source>
        <dbReference type="ARBA" id="ARBA00023014"/>
    </source>
</evidence>
<name>A0A1H1U494_9FLAO</name>
<dbReference type="InterPro" id="IPR001041">
    <property type="entry name" value="2Fe-2S_ferredoxin-type"/>
</dbReference>
<accession>A0A1H1U494</accession>
<keyword evidence="3" id="KW-0001">2Fe-2S</keyword>
<dbReference type="AlphaFoldDB" id="A0A1H1U494"/>
<dbReference type="CDD" id="cd00207">
    <property type="entry name" value="fer2"/>
    <property type="match status" value="1"/>
</dbReference>
<dbReference type="InterPro" id="IPR006058">
    <property type="entry name" value="2Fe2S_fd_BS"/>
</dbReference>
<evidence type="ECO:0000256" key="7">
    <source>
        <dbReference type="ARBA" id="ARBA00023004"/>
    </source>
</evidence>
<dbReference type="PANTHER" id="PTHR47354">
    <property type="entry name" value="NADH OXIDOREDUCTASE HCR"/>
    <property type="match status" value="1"/>
</dbReference>
<dbReference type="Proteomes" id="UP000198963">
    <property type="component" value="Chromosome I"/>
</dbReference>
<dbReference type="InterPro" id="IPR012675">
    <property type="entry name" value="Beta-grasp_dom_sf"/>
</dbReference>
<dbReference type="InterPro" id="IPR008333">
    <property type="entry name" value="Cbr1-like_FAD-bd_dom"/>
</dbReference>
<dbReference type="RefSeq" id="WP_092446672.1">
    <property type="nucleotide sequence ID" value="NZ_LT629774.1"/>
</dbReference>
<dbReference type="PROSITE" id="PS51085">
    <property type="entry name" value="2FE2S_FER_2"/>
    <property type="match status" value="1"/>
</dbReference>
<feature type="domain" description="FAD-binding FR-type" evidence="10">
    <location>
        <begin position="2"/>
        <end position="106"/>
    </location>
</feature>
<evidence type="ECO:0000256" key="2">
    <source>
        <dbReference type="ARBA" id="ARBA00022630"/>
    </source>
</evidence>
<comment type="cofactor">
    <cofactor evidence="1">
        <name>FAD</name>
        <dbReference type="ChEBI" id="CHEBI:57692"/>
    </cofactor>
</comment>
<gene>
    <name evidence="11" type="ORF">SAMN04489797_2114</name>
</gene>
<keyword evidence="5" id="KW-0274">FAD</keyword>
<evidence type="ECO:0000259" key="10">
    <source>
        <dbReference type="PROSITE" id="PS51384"/>
    </source>
</evidence>
<keyword evidence="2" id="KW-0285">Flavoprotein</keyword>
<dbReference type="GO" id="GO:0050660">
    <property type="term" value="F:flavin adenine dinucleotide binding"/>
    <property type="evidence" value="ECO:0007669"/>
    <property type="project" value="TreeGrafter"/>
</dbReference>
<dbReference type="PANTHER" id="PTHR47354:SF8">
    <property type="entry name" value="1,2-PHENYLACETYL-COA EPOXIDASE, SUBUNIT E"/>
    <property type="match status" value="1"/>
</dbReference>
<dbReference type="PRINTS" id="PR00406">
    <property type="entry name" value="CYTB5RDTASE"/>
</dbReference>
<evidence type="ECO:0000256" key="1">
    <source>
        <dbReference type="ARBA" id="ARBA00001974"/>
    </source>
</evidence>
<dbReference type="Pfam" id="PF00970">
    <property type="entry name" value="FAD_binding_6"/>
    <property type="match status" value="1"/>
</dbReference>
<organism evidence="11 12">
    <name type="scientific">Winogradskyella sediminis</name>
    <dbReference type="NCBI Taxonomy" id="1382466"/>
    <lineage>
        <taxon>Bacteria</taxon>
        <taxon>Pseudomonadati</taxon>
        <taxon>Bacteroidota</taxon>
        <taxon>Flavobacteriia</taxon>
        <taxon>Flavobacteriales</taxon>
        <taxon>Flavobacteriaceae</taxon>
        <taxon>Winogradskyella</taxon>
    </lineage>
</organism>
<dbReference type="Pfam" id="PF00111">
    <property type="entry name" value="Fer2"/>
    <property type="match status" value="1"/>
</dbReference>
<evidence type="ECO:0000313" key="12">
    <source>
        <dbReference type="Proteomes" id="UP000198963"/>
    </source>
</evidence>
<keyword evidence="8" id="KW-0411">Iron-sulfur</keyword>
<dbReference type="InterPro" id="IPR036010">
    <property type="entry name" value="2Fe-2S_ferredoxin-like_sf"/>
</dbReference>
<evidence type="ECO:0000256" key="5">
    <source>
        <dbReference type="ARBA" id="ARBA00022827"/>
    </source>
</evidence>
<protein>
    <submittedName>
        <fullName evidence="11">Ring-1,2-phenylacetyl-CoA epoxidase subunit PaaE</fullName>
    </submittedName>
</protein>
<dbReference type="InterPro" id="IPR017927">
    <property type="entry name" value="FAD-bd_FR_type"/>
</dbReference>
<keyword evidence="7" id="KW-0408">Iron</keyword>
<dbReference type="STRING" id="1249933.SAMN04489797_2114"/>
<dbReference type="SUPFAM" id="SSF52343">
    <property type="entry name" value="Ferredoxin reductase-like, C-terminal NADP-linked domain"/>
    <property type="match status" value="1"/>
</dbReference>
<sequence length="357" mass="39897">MAQFYKLKIQDIYKETDDTSVVSFSVPNELKQEFKFRQGQHLTLKADINGEDVRRSYSLCSGPNDNEWKVAVKQISGGKFSSYINNNLKAGDELEVMVPSGTFGVEVQPEASKNYLFFAAGSGITPVLSMLKAHLSAEPNATCKLFYVNKTAKSIIFKEALEQLRNTYFGRLEIYYFLTKERRDIELFNGRFDDEKMQVLTKTFIDIPDTSEVFLCGPEKMVHFVSDYLINAGLPKELVHFELFVTGLSDEDIKRAERLAQQNVEGTEVTIVDGGKEFAFTMTKAYDNILDAALGAGADLPFACKGGVCSTCKCEVIEGNVEMKINYALDDKEVAQNLVLSCQAVPTTDKVIVDFDV</sequence>
<dbReference type="GO" id="GO:0051537">
    <property type="term" value="F:2 iron, 2 sulfur cluster binding"/>
    <property type="evidence" value="ECO:0007669"/>
    <property type="project" value="UniProtKB-KW"/>
</dbReference>
<dbReference type="SUPFAM" id="SSF63380">
    <property type="entry name" value="Riboflavin synthase domain-like"/>
    <property type="match status" value="1"/>
</dbReference>
<proteinExistence type="predicted"/>
<feature type="domain" description="2Fe-2S ferredoxin-type" evidence="9">
    <location>
        <begin position="267"/>
        <end position="357"/>
    </location>
</feature>
<dbReference type="GO" id="GO:0016491">
    <property type="term" value="F:oxidoreductase activity"/>
    <property type="evidence" value="ECO:0007669"/>
    <property type="project" value="UniProtKB-KW"/>
</dbReference>
<evidence type="ECO:0000259" key="9">
    <source>
        <dbReference type="PROSITE" id="PS51085"/>
    </source>
</evidence>
<dbReference type="PROSITE" id="PS51384">
    <property type="entry name" value="FAD_FR"/>
    <property type="match status" value="1"/>
</dbReference>
<dbReference type="Pfam" id="PF00175">
    <property type="entry name" value="NAD_binding_1"/>
    <property type="match status" value="1"/>
</dbReference>
<keyword evidence="12" id="KW-1185">Reference proteome</keyword>
<dbReference type="InterPro" id="IPR017938">
    <property type="entry name" value="Riboflavin_synthase-like_b-brl"/>
</dbReference>
<keyword evidence="6" id="KW-0560">Oxidoreductase</keyword>
<evidence type="ECO:0000256" key="4">
    <source>
        <dbReference type="ARBA" id="ARBA00022723"/>
    </source>
</evidence>
<keyword evidence="4" id="KW-0479">Metal-binding</keyword>